<accession>A0ABX7FGN3</accession>
<dbReference type="InterPro" id="IPR011008">
    <property type="entry name" value="Dimeric_a/b-barrel"/>
</dbReference>
<evidence type="ECO:0000259" key="1">
    <source>
        <dbReference type="PROSITE" id="PS51725"/>
    </source>
</evidence>
<keyword evidence="2" id="KW-0614">Plasmid</keyword>
<dbReference type="SUPFAM" id="SSF54909">
    <property type="entry name" value="Dimeric alpha+beta barrel"/>
    <property type="match status" value="1"/>
</dbReference>
<evidence type="ECO:0000313" key="3">
    <source>
        <dbReference type="Proteomes" id="UP000596387"/>
    </source>
</evidence>
<dbReference type="PROSITE" id="PS51725">
    <property type="entry name" value="ABM"/>
    <property type="match status" value="1"/>
</dbReference>
<dbReference type="Pfam" id="PF03992">
    <property type="entry name" value="ABM"/>
    <property type="match status" value="1"/>
</dbReference>
<dbReference type="EMBL" id="CP047169">
    <property type="protein sequence ID" value="QRF68829.1"/>
    <property type="molecule type" value="Genomic_DNA"/>
</dbReference>
<protein>
    <recommendedName>
        <fullName evidence="1">ABM domain-containing protein</fullName>
    </recommendedName>
</protein>
<dbReference type="InterPro" id="IPR007138">
    <property type="entry name" value="ABM_dom"/>
</dbReference>
<keyword evidence="3" id="KW-1185">Reference proteome</keyword>
<dbReference type="RefSeq" id="WP_023852393.1">
    <property type="nucleotide sequence ID" value="NZ_CP047169.1"/>
</dbReference>
<dbReference type="Proteomes" id="UP000596387">
    <property type="component" value="Plasmid p-SCP3"/>
</dbReference>
<geneLocation type="plasmid" evidence="2 3">
    <name>p-SCP3</name>
</geneLocation>
<reference evidence="2 3" key="1">
    <citation type="submission" date="2019-12" db="EMBL/GenBank/DDBJ databases">
        <title>Complete Genome Sequence of a Quorum-Sensing Bacterium,Rhodobacteraceae bacterium C31, Isolated from a marine microalgae symbiotic bacteria.</title>
        <authorList>
            <person name="Zhang Y."/>
        </authorList>
    </citation>
    <scope>NUCLEOTIDE SEQUENCE [LARGE SCALE GENOMIC DNA]</scope>
    <source>
        <strain evidence="2 3">C31</strain>
        <plasmid evidence="2 3">p-SCP3</plasmid>
    </source>
</reference>
<proteinExistence type="predicted"/>
<sequence length="134" mass="14799">MTATTDRIIALEAFEHVHPDRVADYEAASQAIDDKVKETEPGMLIHALTVVARAEDRVTYRWLEVFSDLAALEAHFASPHVKDHVARMNDGILLSPVEIVLSVDWSGAEKAAINQRLGGALQFADVKSGFYRPD</sequence>
<name>A0ABX7FGN3_9RHOB</name>
<evidence type="ECO:0000313" key="2">
    <source>
        <dbReference type="EMBL" id="QRF68829.1"/>
    </source>
</evidence>
<gene>
    <name evidence="2" type="ORF">GQA70_20860</name>
</gene>
<dbReference type="Gene3D" id="3.30.70.100">
    <property type="match status" value="1"/>
</dbReference>
<organism evidence="2 3">
    <name type="scientific">Ponticoccus alexandrii</name>
    <dbReference type="NCBI Taxonomy" id="1943633"/>
    <lineage>
        <taxon>Bacteria</taxon>
        <taxon>Pseudomonadati</taxon>
        <taxon>Pseudomonadota</taxon>
        <taxon>Alphaproteobacteria</taxon>
        <taxon>Rhodobacterales</taxon>
        <taxon>Roseobacteraceae</taxon>
        <taxon>Ponticoccus</taxon>
    </lineage>
</organism>
<feature type="domain" description="ABM" evidence="1">
    <location>
        <begin position="9"/>
        <end position="101"/>
    </location>
</feature>